<protein>
    <recommendedName>
        <fullName evidence="4">ATP-grasp domain-containing protein</fullName>
    </recommendedName>
</protein>
<dbReference type="AlphaFoldDB" id="A0A6M7WKQ0"/>
<evidence type="ECO:0000313" key="3">
    <source>
        <dbReference type="Proteomes" id="UP000503017"/>
    </source>
</evidence>
<sequence length="382" mass="42536">MVLSTCRRGATVLRCARVRAGDVRLIKGIDWLGERQPRLAGMKANAELSLKHRIVLAAARLVITVRHPLLVARFARKLGYLPNPAAPQRYNECMLWRRLIDHNPLFITLSDKLAAKDYIRSVCPDLPVPRTLWRGRDPDTIPAALLAGDVIVKANHGCDMNAVVSGGQPDHATIVREARGWLAKRQGRHNSEWGYWPIVPEILVEEMLPLAGGEIATEIKVHMCGGVVCFVRAEDKKLLMSRMFDPAGNPLPGRDIDYPREDQALPVTARLSECIREAAAIAPRIAGDLDYVRVDFLVTSERLFAGEITVYTAGGYSTWSNPAIMTSIEQHWRLDQADFLQRRHTGLARLYAEALLAKCRRDGSDPAPVHPAEKRTLQSLSS</sequence>
<name>A0A6M7WKQ0_RHILI</name>
<evidence type="ECO:0000256" key="1">
    <source>
        <dbReference type="SAM" id="MobiDB-lite"/>
    </source>
</evidence>
<accession>A0A6M7WKQ0</accession>
<gene>
    <name evidence="2" type="ORF">EB235_01620</name>
</gene>
<proteinExistence type="predicted"/>
<feature type="region of interest" description="Disordered" evidence="1">
    <location>
        <begin position="362"/>
        <end position="382"/>
    </location>
</feature>
<dbReference type="Proteomes" id="UP000503017">
    <property type="component" value="Chromosome"/>
</dbReference>
<dbReference type="InterPro" id="IPR029465">
    <property type="entry name" value="ATPgrasp_TupA"/>
</dbReference>
<organism evidence="2 3">
    <name type="scientific">Mesorhizobium loti R88b</name>
    <dbReference type="NCBI Taxonomy" id="935548"/>
    <lineage>
        <taxon>Bacteria</taxon>
        <taxon>Pseudomonadati</taxon>
        <taxon>Pseudomonadota</taxon>
        <taxon>Alphaproteobacteria</taxon>
        <taxon>Hyphomicrobiales</taxon>
        <taxon>Phyllobacteriaceae</taxon>
        <taxon>Mesorhizobium</taxon>
    </lineage>
</organism>
<evidence type="ECO:0008006" key="4">
    <source>
        <dbReference type="Google" id="ProtNLM"/>
    </source>
</evidence>
<dbReference type="EMBL" id="CP033367">
    <property type="protein sequence ID" value="QKD00328.1"/>
    <property type="molecule type" value="Genomic_DNA"/>
</dbReference>
<reference evidence="2 3" key="1">
    <citation type="submission" date="2018-10" db="EMBL/GenBank/DDBJ databases">
        <authorList>
            <person name="Perry B.J."/>
            <person name="Sullivan J.T."/>
            <person name="Murphy R.J.T."/>
            <person name="Ramsay J.P."/>
            <person name="Ronson C.W."/>
        </authorList>
    </citation>
    <scope>NUCLEOTIDE SEQUENCE [LARGE SCALE GENOMIC DNA]</scope>
    <source>
        <strain evidence="2 3">R88b</strain>
    </source>
</reference>
<dbReference type="Pfam" id="PF14305">
    <property type="entry name" value="ATPgrasp_TupA"/>
    <property type="match status" value="1"/>
</dbReference>
<evidence type="ECO:0000313" key="2">
    <source>
        <dbReference type="EMBL" id="QKD00328.1"/>
    </source>
</evidence>